<evidence type="ECO:0000313" key="2">
    <source>
        <dbReference type="Proteomes" id="UP000198755"/>
    </source>
</evidence>
<dbReference type="EMBL" id="FOSN01000001">
    <property type="protein sequence ID" value="SFJ99459.1"/>
    <property type="molecule type" value="Genomic_DNA"/>
</dbReference>
<dbReference type="AlphaFoldDB" id="A0A1I3VWD7"/>
<accession>A0A1I3VWD7</accession>
<protein>
    <submittedName>
        <fullName evidence="1">Chromate transporter</fullName>
    </submittedName>
</protein>
<keyword evidence="2" id="KW-1185">Reference proteome</keyword>
<name>A0A1I3VWD7_9HYPH</name>
<dbReference type="RefSeq" id="WP_091676015.1">
    <property type="nucleotide sequence ID" value="NZ_FOSN01000001.1"/>
</dbReference>
<sequence>MPKPLIIKRFLPFWTAIRAANSAVVGILGAALDLPVWTNAVLNPRDFALALAGFLLLTV</sequence>
<evidence type="ECO:0000313" key="1">
    <source>
        <dbReference type="EMBL" id="SFJ99459.1"/>
    </source>
</evidence>
<reference evidence="1 2" key="1">
    <citation type="submission" date="2016-10" db="EMBL/GenBank/DDBJ databases">
        <authorList>
            <person name="de Groot N.N."/>
        </authorList>
    </citation>
    <scope>NUCLEOTIDE SEQUENCE [LARGE SCALE GENOMIC DNA]</scope>
    <source>
        <strain evidence="1 2">NE2</strain>
    </source>
</reference>
<gene>
    <name evidence="1" type="ORF">SAMN05444581_101155</name>
</gene>
<organism evidence="1 2">
    <name type="scientific">Methylocapsa palsarum</name>
    <dbReference type="NCBI Taxonomy" id="1612308"/>
    <lineage>
        <taxon>Bacteria</taxon>
        <taxon>Pseudomonadati</taxon>
        <taxon>Pseudomonadota</taxon>
        <taxon>Alphaproteobacteria</taxon>
        <taxon>Hyphomicrobiales</taxon>
        <taxon>Beijerinckiaceae</taxon>
        <taxon>Methylocapsa</taxon>
    </lineage>
</organism>
<dbReference type="Proteomes" id="UP000198755">
    <property type="component" value="Unassembled WGS sequence"/>
</dbReference>
<dbReference type="STRING" id="1612308.SAMN05444581_101155"/>
<proteinExistence type="predicted"/>